<keyword evidence="5 6" id="KW-0520">NAD</keyword>
<keyword evidence="2 6" id="KW-0662">Pyridine nucleotide biosynthesis</keyword>
<feature type="domain" description="Aspartate dehydrogenase" evidence="7">
    <location>
        <begin position="159"/>
        <end position="245"/>
    </location>
</feature>
<evidence type="ECO:0000259" key="7">
    <source>
        <dbReference type="Pfam" id="PF01958"/>
    </source>
</evidence>
<feature type="binding site" evidence="6">
    <location>
        <position position="181"/>
    </location>
    <ligand>
        <name>NAD(+)</name>
        <dbReference type="ChEBI" id="CHEBI:57540"/>
    </ligand>
</feature>
<dbReference type="InterPro" id="IPR020626">
    <property type="entry name" value="Asp_DH_prok"/>
</dbReference>
<dbReference type="HAMAP" id="MF_01265">
    <property type="entry name" value="NadX"/>
    <property type="match status" value="1"/>
</dbReference>
<evidence type="ECO:0000256" key="6">
    <source>
        <dbReference type="HAMAP-Rule" id="MF_01265"/>
    </source>
</evidence>
<comment type="caution">
    <text evidence="9">The sequence shown here is derived from an EMBL/GenBank/DDBJ whole genome shotgun (WGS) entry which is preliminary data.</text>
</comment>
<evidence type="ECO:0000256" key="5">
    <source>
        <dbReference type="ARBA" id="ARBA00023027"/>
    </source>
</evidence>
<dbReference type="Pfam" id="PF01958">
    <property type="entry name" value="Asp_DH_C"/>
    <property type="match status" value="1"/>
</dbReference>
<dbReference type="PANTHER" id="PTHR31873:SF6">
    <property type="entry name" value="ASPARTATE DEHYDROGENASE DOMAIN-CONTAINING PROTEIN"/>
    <property type="match status" value="1"/>
</dbReference>
<evidence type="ECO:0000313" key="10">
    <source>
        <dbReference type="Proteomes" id="UP001210380"/>
    </source>
</evidence>
<feature type="active site" evidence="6">
    <location>
        <position position="211"/>
    </location>
</feature>
<dbReference type="EC" id="1.4.1.21" evidence="6"/>
<comment type="catalytic activity">
    <reaction evidence="6">
        <text>L-aspartate + NAD(+) + H2O = oxaloacetate + NH4(+) + NADH + H(+)</text>
        <dbReference type="Rhea" id="RHEA:11788"/>
        <dbReference type="ChEBI" id="CHEBI:15377"/>
        <dbReference type="ChEBI" id="CHEBI:15378"/>
        <dbReference type="ChEBI" id="CHEBI:16452"/>
        <dbReference type="ChEBI" id="CHEBI:28938"/>
        <dbReference type="ChEBI" id="CHEBI:29991"/>
        <dbReference type="ChEBI" id="CHEBI:57540"/>
        <dbReference type="ChEBI" id="CHEBI:57945"/>
        <dbReference type="EC" id="1.4.1.21"/>
    </reaction>
</comment>
<sequence length="260" mass="26068">MKVAILGCGAIGSVVAHAVRDGGVPGAELVGVVHAERDDPPGLPVLSIDAAIEQADLIVECAGQRALAELGPSIVASGTDLLVVSIGALADDALLASLRDTGPGRLHLCSGAIGGLDVLAATARMGGVSAVRIVTTKKAPTLVQRWMGEDVAQQLRTATEPVELMRGPAREITAAFPASANVAASVALAVGDWDLVEATVVADPNAPLTSHVITAEGSAGDYRFEIRNHPSAANPATSGVVPHAVLAAVGRLAAPTGAFA</sequence>
<feature type="domain" description="Aspartate/homoserine dehydrogenase NAD-binding" evidence="8">
    <location>
        <begin position="7"/>
        <end position="100"/>
    </location>
</feature>
<feature type="binding site" evidence="6">
    <location>
        <position position="112"/>
    </location>
    <ligand>
        <name>NAD(+)</name>
        <dbReference type="ChEBI" id="CHEBI:57540"/>
    </ligand>
</feature>
<keyword evidence="4 6" id="KW-0560">Oxidoreductase</keyword>
<dbReference type="InterPro" id="IPR036291">
    <property type="entry name" value="NAD(P)-bd_dom_sf"/>
</dbReference>
<name>A0ABT4V5Y8_9PSEU</name>
<comment type="miscellaneous">
    <text evidence="6">The iminoaspartate product is unstable in aqueous solution and can decompose to oxaloacetate and ammonia.</text>
</comment>
<comment type="similarity">
    <text evidence="1 6">Belongs to the L-aspartate dehydrogenase family.</text>
</comment>
<keyword evidence="3 6" id="KW-0521">NADP</keyword>
<evidence type="ECO:0000256" key="4">
    <source>
        <dbReference type="ARBA" id="ARBA00023002"/>
    </source>
</evidence>
<comment type="pathway">
    <text evidence="6">Cofactor biosynthesis; NAD(+) biosynthesis; iminoaspartate from L-aspartate (dehydrogenase route): step 1/1.</text>
</comment>
<comment type="catalytic activity">
    <reaction evidence="6">
        <text>L-aspartate + NADP(+) + H2O = oxaloacetate + NH4(+) + NADPH + H(+)</text>
        <dbReference type="Rhea" id="RHEA:11784"/>
        <dbReference type="ChEBI" id="CHEBI:15377"/>
        <dbReference type="ChEBI" id="CHEBI:15378"/>
        <dbReference type="ChEBI" id="CHEBI:16452"/>
        <dbReference type="ChEBI" id="CHEBI:28938"/>
        <dbReference type="ChEBI" id="CHEBI:29991"/>
        <dbReference type="ChEBI" id="CHEBI:57783"/>
        <dbReference type="ChEBI" id="CHEBI:58349"/>
        <dbReference type="EC" id="1.4.1.21"/>
    </reaction>
</comment>
<dbReference type="InterPro" id="IPR005106">
    <property type="entry name" value="Asp/hSer_DH_NAD-bd"/>
</dbReference>
<comment type="function">
    <text evidence="6">Specifically catalyzes the NAD or NADP-dependent dehydrogenation of L-aspartate to iminoaspartate.</text>
</comment>
<keyword evidence="10" id="KW-1185">Reference proteome</keyword>
<dbReference type="PANTHER" id="PTHR31873">
    <property type="entry name" value="L-ASPARTATE DEHYDROGENASE-RELATED"/>
    <property type="match status" value="1"/>
</dbReference>
<dbReference type="SUPFAM" id="SSF55347">
    <property type="entry name" value="Glyceraldehyde-3-phosphate dehydrogenase-like, C-terminal domain"/>
    <property type="match status" value="1"/>
</dbReference>
<dbReference type="InterPro" id="IPR002811">
    <property type="entry name" value="Asp_DH"/>
</dbReference>
<accession>A0ABT4V5Y8</accession>
<organism evidence="9 10">
    <name type="scientific">Saccharopolyspora oryzae</name>
    <dbReference type="NCBI Taxonomy" id="2997343"/>
    <lineage>
        <taxon>Bacteria</taxon>
        <taxon>Bacillati</taxon>
        <taxon>Actinomycetota</taxon>
        <taxon>Actinomycetes</taxon>
        <taxon>Pseudonocardiales</taxon>
        <taxon>Pseudonocardiaceae</taxon>
        <taxon>Saccharopolyspora</taxon>
    </lineage>
</organism>
<dbReference type="PIRSF" id="PIRSF005227">
    <property type="entry name" value="Asp_dh_NAD_syn"/>
    <property type="match status" value="1"/>
</dbReference>
<evidence type="ECO:0000259" key="8">
    <source>
        <dbReference type="Pfam" id="PF03447"/>
    </source>
</evidence>
<dbReference type="Gene3D" id="3.40.50.720">
    <property type="entry name" value="NAD(P)-binding Rossmann-like Domain"/>
    <property type="match status" value="1"/>
</dbReference>
<dbReference type="InterPro" id="IPR011182">
    <property type="entry name" value="L-Asp_DH"/>
</dbReference>
<dbReference type="RefSeq" id="WP_270952379.1">
    <property type="nucleotide sequence ID" value="NZ_JAQGLA010000065.1"/>
</dbReference>
<reference evidence="9 10" key="1">
    <citation type="submission" date="2022-11" db="EMBL/GenBank/DDBJ databases">
        <title>Draft genome sequence of Saccharopolyspora sp. WRP15-2 isolated from rhizosphere soils of wild rice in Thailand.</title>
        <authorList>
            <person name="Duangmal K."/>
            <person name="Kammanee S."/>
            <person name="Muangham S."/>
        </authorList>
    </citation>
    <scope>NUCLEOTIDE SEQUENCE [LARGE SCALE GENOMIC DNA]</scope>
    <source>
        <strain evidence="9 10">WRP15-2</strain>
    </source>
</reference>
<dbReference type="Proteomes" id="UP001210380">
    <property type="component" value="Unassembled WGS sequence"/>
</dbReference>
<gene>
    <name evidence="6" type="primary">nadX</name>
    <name evidence="9" type="ORF">OU415_28330</name>
</gene>
<evidence type="ECO:0000256" key="2">
    <source>
        <dbReference type="ARBA" id="ARBA00022642"/>
    </source>
</evidence>
<dbReference type="Pfam" id="PF03447">
    <property type="entry name" value="NAD_binding_3"/>
    <property type="match status" value="1"/>
</dbReference>
<dbReference type="EMBL" id="JAQGLA010000065">
    <property type="protein sequence ID" value="MDA3629367.1"/>
    <property type="molecule type" value="Genomic_DNA"/>
</dbReference>
<dbReference type="Gene3D" id="3.30.360.10">
    <property type="entry name" value="Dihydrodipicolinate Reductase, domain 2"/>
    <property type="match status" value="1"/>
</dbReference>
<dbReference type="SUPFAM" id="SSF51735">
    <property type="entry name" value="NAD(P)-binding Rossmann-fold domains"/>
    <property type="match status" value="1"/>
</dbReference>
<evidence type="ECO:0000256" key="3">
    <source>
        <dbReference type="ARBA" id="ARBA00022857"/>
    </source>
</evidence>
<evidence type="ECO:0000256" key="1">
    <source>
        <dbReference type="ARBA" id="ARBA00008331"/>
    </source>
</evidence>
<proteinExistence type="inferred from homology"/>
<evidence type="ECO:0000313" key="9">
    <source>
        <dbReference type="EMBL" id="MDA3629367.1"/>
    </source>
</evidence>
<protein>
    <recommendedName>
        <fullName evidence="6">L-aspartate dehydrogenase</fullName>
        <ecNumber evidence="6">1.4.1.21</ecNumber>
    </recommendedName>
</protein>